<dbReference type="RefSeq" id="XP_075107035.1">
    <property type="nucleotide sequence ID" value="XM_075250934.1"/>
</dbReference>
<keyword evidence="1" id="KW-1185">Reference proteome</keyword>
<reference evidence="2" key="2">
    <citation type="submission" date="2025-08" db="UniProtKB">
        <authorList>
            <consortium name="RefSeq"/>
        </authorList>
    </citation>
    <scope>IDENTIFICATION</scope>
    <source>
        <tissue evidence="2">Leaf</tissue>
    </source>
</reference>
<evidence type="ECO:0000313" key="2">
    <source>
        <dbReference type="RefSeq" id="XP_075107035.1"/>
    </source>
</evidence>
<reference evidence="1" key="1">
    <citation type="journal article" date="2014" name="Nat. Commun.">
        <title>The tobacco genome sequence and its comparison with those of tomato and potato.</title>
        <authorList>
            <person name="Sierro N."/>
            <person name="Battey J.N."/>
            <person name="Ouadi S."/>
            <person name="Bakaher N."/>
            <person name="Bovet L."/>
            <person name="Willig A."/>
            <person name="Goepfert S."/>
            <person name="Peitsch M.C."/>
            <person name="Ivanov N.V."/>
        </authorList>
    </citation>
    <scope>NUCLEOTIDE SEQUENCE [LARGE SCALE GENOMIC DNA]</scope>
</reference>
<protein>
    <submittedName>
        <fullName evidence="2">Uncharacterized protein LOC142180017</fullName>
    </submittedName>
</protein>
<gene>
    <name evidence="2" type="primary">LOC142180017</name>
</gene>
<accession>A0AC58UC26</accession>
<name>A0AC58UC26_TOBAC</name>
<evidence type="ECO:0000313" key="1">
    <source>
        <dbReference type="Proteomes" id="UP000790787"/>
    </source>
</evidence>
<dbReference type="Proteomes" id="UP000790787">
    <property type="component" value="Chromosome 4"/>
</dbReference>
<organism evidence="1 2">
    <name type="scientific">Nicotiana tabacum</name>
    <name type="common">Common tobacco</name>
    <dbReference type="NCBI Taxonomy" id="4097"/>
    <lineage>
        <taxon>Eukaryota</taxon>
        <taxon>Viridiplantae</taxon>
        <taxon>Streptophyta</taxon>
        <taxon>Embryophyta</taxon>
        <taxon>Tracheophyta</taxon>
        <taxon>Spermatophyta</taxon>
        <taxon>Magnoliopsida</taxon>
        <taxon>eudicotyledons</taxon>
        <taxon>Gunneridae</taxon>
        <taxon>Pentapetalae</taxon>
        <taxon>asterids</taxon>
        <taxon>lamiids</taxon>
        <taxon>Solanales</taxon>
        <taxon>Solanaceae</taxon>
        <taxon>Nicotianoideae</taxon>
        <taxon>Nicotianeae</taxon>
        <taxon>Nicotiana</taxon>
    </lineage>
</organism>
<sequence>MNLYLHNSKVGLFGLLKTKVKRQKAYITALNLCNGWSFSNNLAHHPVGRIWVLWKPSIFSVNITSVSSQMLHCEVEHRGTQYKFKIIFVYKFNDQALRRILWHELEQIHGTINEPWAVIGDFNCVLRRDEKIGSPITISEIRISNRVYSRIDRVLVNGDWVTKLPGSEVHFDNEELMNHCLEVINWDNGHQKNRHRFRNYNMWNQATDFQQQVEQNWNRGITGTQMYRLVGKLNRLKKTLKEINKAQFGDIEGKAKQAKKELEDCQSELQSDPTNIRLITKEVQLAKNYQKWNLARNQYLKQKCKVHWLNLGDMNTKFFHSTLKSRKNANRIFTIKDNTWFTINDMNEIAKTFVEYYTSLLGTKSRDRMRLCGATVKQGPVRVYNS</sequence>
<proteinExistence type="predicted"/>